<gene>
    <name evidence="21" type="ORF">O3M35_000753</name>
</gene>
<evidence type="ECO:0000256" key="19">
    <source>
        <dbReference type="SAM" id="MobiDB-lite"/>
    </source>
</evidence>
<feature type="compositionally biased region" description="Basic and acidic residues" evidence="19">
    <location>
        <begin position="519"/>
        <end position="528"/>
    </location>
</feature>
<evidence type="ECO:0000256" key="3">
    <source>
        <dbReference type="ARBA" id="ARBA00004286"/>
    </source>
</evidence>
<organism evidence="21 22">
    <name type="scientific">Rhynocoris fuscipes</name>
    <dbReference type="NCBI Taxonomy" id="488301"/>
    <lineage>
        <taxon>Eukaryota</taxon>
        <taxon>Metazoa</taxon>
        <taxon>Ecdysozoa</taxon>
        <taxon>Arthropoda</taxon>
        <taxon>Hexapoda</taxon>
        <taxon>Insecta</taxon>
        <taxon>Pterygota</taxon>
        <taxon>Neoptera</taxon>
        <taxon>Paraneoptera</taxon>
        <taxon>Hemiptera</taxon>
        <taxon>Heteroptera</taxon>
        <taxon>Panheteroptera</taxon>
        <taxon>Cimicomorpha</taxon>
        <taxon>Reduviidae</taxon>
        <taxon>Harpactorinae</taxon>
        <taxon>Harpactorini</taxon>
        <taxon>Rhynocoris</taxon>
    </lineage>
</organism>
<evidence type="ECO:0000256" key="9">
    <source>
        <dbReference type="ARBA" id="ARBA00022763"/>
    </source>
</evidence>
<dbReference type="GO" id="GO:0008296">
    <property type="term" value="F:3'-5'-DNA exonuclease activity"/>
    <property type="evidence" value="ECO:0007669"/>
    <property type="project" value="InterPro"/>
</dbReference>
<evidence type="ECO:0000256" key="18">
    <source>
        <dbReference type="RuleBase" id="RU003447"/>
    </source>
</evidence>
<dbReference type="NCBIfam" id="TIGR00583">
    <property type="entry name" value="mre11"/>
    <property type="match status" value="1"/>
</dbReference>
<dbReference type="FunFam" id="3.60.21.10:FF:000011">
    <property type="entry name" value="Double-strand break repair protein"/>
    <property type="match status" value="1"/>
</dbReference>
<evidence type="ECO:0000256" key="11">
    <source>
        <dbReference type="ARBA" id="ARBA00022839"/>
    </source>
</evidence>
<evidence type="ECO:0000256" key="7">
    <source>
        <dbReference type="ARBA" id="ARBA00022723"/>
    </source>
</evidence>
<keyword evidence="5" id="KW-0158">Chromosome</keyword>
<keyword evidence="13 16" id="KW-0464">Manganese</keyword>
<evidence type="ECO:0000256" key="13">
    <source>
        <dbReference type="ARBA" id="ARBA00023211"/>
    </source>
</evidence>
<dbReference type="InterPro" id="IPR007281">
    <property type="entry name" value="Mre11_DNA-bd"/>
</dbReference>
<dbReference type="GO" id="GO:0031573">
    <property type="term" value="P:mitotic intra-S DNA damage checkpoint signaling"/>
    <property type="evidence" value="ECO:0007669"/>
    <property type="project" value="TreeGrafter"/>
</dbReference>
<dbReference type="GO" id="GO:0000723">
    <property type="term" value="P:telomere maintenance"/>
    <property type="evidence" value="ECO:0007669"/>
    <property type="project" value="TreeGrafter"/>
</dbReference>
<dbReference type="GO" id="GO:0000014">
    <property type="term" value="F:single-stranded DNA endodeoxyribonuclease activity"/>
    <property type="evidence" value="ECO:0007669"/>
    <property type="project" value="TreeGrafter"/>
</dbReference>
<keyword evidence="14 16" id="KW-0539">Nucleus</keyword>
<evidence type="ECO:0000256" key="6">
    <source>
        <dbReference type="ARBA" id="ARBA00022722"/>
    </source>
</evidence>
<dbReference type="InterPro" id="IPR029052">
    <property type="entry name" value="Metallo-depent_PP-like"/>
</dbReference>
<evidence type="ECO:0000256" key="4">
    <source>
        <dbReference type="ARBA" id="ARBA00009028"/>
    </source>
</evidence>
<evidence type="ECO:0000256" key="1">
    <source>
        <dbReference type="ARBA" id="ARBA00001936"/>
    </source>
</evidence>
<keyword evidence="7" id="KW-0479">Metal-binding</keyword>
<comment type="subcellular location">
    <subcellularLocation>
        <location evidence="3">Chromosome</location>
    </subcellularLocation>
    <subcellularLocation>
        <location evidence="2 16">Nucleus</location>
    </subcellularLocation>
</comment>
<reference evidence="21 22" key="1">
    <citation type="submission" date="2022-12" db="EMBL/GenBank/DDBJ databases">
        <title>Chromosome-level genome assembly of true bugs.</title>
        <authorList>
            <person name="Ma L."/>
            <person name="Li H."/>
        </authorList>
    </citation>
    <scope>NUCLEOTIDE SEQUENCE [LARGE SCALE GENOMIC DNA]</scope>
    <source>
        <strain evidence="21">Lab_2022b</strain>
    </source>
</reference>
<feature type="region of interest" description="Disordered" evidence="19">
    <location>
        <begin position="519"/>
        <end position="655"/>
    </location>
</feature>
<feature type="active site" description="Proton donor" evidence="17">
    <location>
        <position position="126"/>
    </location>
</feature>
<dbReference type="Pfam" id="PF00149">
    <property type="entry name" value="Metallophos"/>
    <property type="match status" value="1"/>
</dbReference>
<dbReference type="GO" id="GO:0030870">
    <property type="term" value="C:Mre11 complex"/>
    <property type="evidence" value="ECO:0007669"/>
    <property type="project" value="UniProtKB-UniRule"/>
</dbReference>
<keyword evidence="8 16" id="KW-0255">Endonuclease</keyword>
<comment type="cofactor">
    <cofactor evidence="1 16">
        <name>Mn(2+)</name>
        <dbReference type="ChEBI" id="CHEBI:29035"/>
    </cofactor>
</comment>
<dbReference type="SMART" id="SM01347">
    <property type="entry name" value="Mre11_DNA_bind"/>
    <property type="match status" value="1"/>
</dbReference>
<evidence type="ECO:0000256" key="8">
    <source>
        <dbReference type="ARBA" id="ARBA00022759"/>
    </source>
</evidence>
<dbReference type="Gene3D" id="3.30.110.110">
    <property type="entry name" value="Mre11, capping domain"/>
    <property type="match status" value="1"/>
</dbReference>
<evidence type="ECO:0000256" key="2">
    <source>
        <dbReference type="ARBA" id="ARBA00004123"/>
    </source>
</evidence>
<dbReference type="SUPFAM" id="SSF56300">
    <property type="entry name" value="Metallo-dependent phosphatases"/>
    <property type="match status" value="1"/>
</dbReference>
<dbReference type="Proteomes" id="UP001461498">
    <property type="component" value="Unassembled WGS sequence"/>
</dbReference>
<dbReference type="PANTHER" id="PTHR10139:SF1">
    <property type="entry name" value="DOUBLE-STRAND BREAK REPAIR PROTEIN MRE11"/>
    <property type="match status" value="1"/>
</dbReference>
<evidence type="ECO:0000256" key="15">
    <source>
        <dbReference type="ARBA" id="ARBA00023254"/>
    </source>
</evidence>
<dbReference type="GO" id="GO:0000724">
    <property type="term" value="P:double-strand break repair via homologous recombination"/>
    <property type="evidence" value="ECO:0007669"/>
    <property type="project" value="TreeGrafter"/>
</dbReference>
<dbReference type="AlphaFoldDB" id="A0AAW1DMV3"/>
<dbReference type="GO" id="GO:0097552">
    <property type="term" value="P:mitochondrial double-strand break repair via homologous recombination"/>
    <property type="evidence" value="ECO:0007669"/>
    <property type="project" value="TreeGrafter"/>
</dbReference>
<dbReference type="InterPro" id="IPR038487">
    <property type="entry name" value="Mre11_capping_dom"/>
</dbReference>
<comment type="similarity">
    <text evidence="4 16 18">Belongs to the MRE11/RAD32 family.</text>
</comment>
<evidence type="ECO:0000313" key="21">
    <source>
        <dbReference type="EMBL" id="KAK9512293.1"/>
    </source>
</evidence>
<dbReference type="EMBL" id="JAPXFL010000001">
    <property type="protein sequence ID" value="KAK9512294.1"/>
    <property type="molecule type" value="Genomic_DNA"/>
</dbReference>
<keyword evidence="15 16" id="KW-0469">Meiosis</keyword>
<evidence type="ECO:0000256" key="17">
    <source>
        <dbReference type="PIRSR" id="PIRSR000882-1"/>
    </source>
</evidence>
<dbReference type="CDD" id="cd00840">
    <property type="entry name" value="MPP_Mre11_N"/>
    <property type="match status" value="1"/>
</dbReference>
<evidence type="ECO:0000256" key="10">
    <source>
        <dbReference type="ARBA" id="ARBA00022801"/>
    </source>
</evidence>
<comment type="caution">
    <text evidence="21">The sequence shown here is derived from an EMBL/GenBank/DDBJ whole genome shotgun (WGS) entry which is preliminary data.</text>
</comment>
<feature type="compositionally biased region" description="Polar residues" evidence="19">
    <location>
        <begin position="621"/>
        <end position="641"/>
    </location>
</feature>
<dbReference type="Pfam" id="PF04152">
    <property type="entry name" value="Mre11_DNA_bind"/>
    <property type="match status" value="1"/>
</dbReference>
<dbReference type="PANTHER" id="PTHR10139">
    <property type="entry name" value="DOUBLE-STRAND BREAK REPAIR PROTEIN MRE11"/>
    <property type="match status" value="1"/>
</dbReference>
<dbReference type="GO" id="GO:0007095">
    <property type="term" value="P:mitotic G2 DNA damage checkpoint signaling"/>
    <property type="evidence" value="ECO:0007669"/>
    <property type="project" value="TreeGrafter"/>
</dbReference>
<keyword evidence="12 16" id="KW-0234">DNA repair</keyword>
<dbReference type="EMBL" id="JAPXFL010000001">
    <property type="protein sequence ID" value="KAK9512293.1"/>
    <property type="molecule type" value="Genomic_DNA"/>
</dbReference>
<dbReference type="Gene3D" id="3.60.21.10">
    <property type="match status" value="1"/>
</dbReference>
<dbReference type="GO" id="GO:0030145">
    <property type="term" value="F:manganese ion binding"/>
    <property type="evidence" value="ECO:0007669"/>
    <property type="project" value="UniProtKB-UniRule"/>
</dbReference>
<keyword evidence="6 16" id="KW-0540">Nuclease</keyword>
<evidence type="ECO:0000256" key="16">
    <source>
        <dbReference type="PIRNR" id="PIRNR000882"/>
    </source>
</evidence>
<evidence type="ECO:0000256" key="14">
    <source>
        <dbReference type="ARBA" id="ARBA00023242"/>
    </source>
</evidence>
<feature type="compositionally biased region" description="Basic residues" evidence="19">
    <location>
        <begin position="564"/>
        <end position="585"/>
    </location>
</feature>
<dbReference type="PIRSF" id="PIRSF000882">
    <property type="entry name" value="DSB_repair_MRE11"/>
    <property type="match status" value="1"/>
</dbReference>
<dbReference type="InterPro" id="IPR041796">
    <property type="entry name" value="Mre11_N"/>
</dbReference>
<keyword evidence="22" id="KW-1185">Reference proteome</keyword>
<dbReference type="InterPro" id="IPR004843">
    <property type="entry name" value="Calcineurin-like_PHP"/>
</dbReference>
<proteinExistence type="inferred from homology"/>
<protein>
    <recommendedName>
        <fullName evidence="16">Double-strand break repair protein</fullName>
    </recommendedName>
</protein>
<accession>A0AAW1DMV3</accession>
<evidence type="ECO:0000256" key="5">
    <source>
        <dbReference type="ARBA" id="ARBA00022454"/>
    </source>
</evidence>
<keyword evidence="11 16" id="KW-0269">Exonuclease</keyword>
<evidence type="ECO:0000313" key="22">
    <source>
        <dbReference type="Proteomes" id="UP001461498"/>
    </source>
</evidence>
<dbReference type="GO" id="GO:0035861">
    <property type="term" value="C:site of double-strand break"/>
    <property type="evidence" value="ECO:0007669"/>
    <property type="project" value="TreeGrafter"/>
</dbReference>
<keyword evidence="10 16" id="KW-0378">Hydrolase</keyword>
<comment type="function">
    <text evidence="16">Core component of the MRN complex, which plays a central role in double-strand break (DSB) repair, DNA recombination, maintenance of telomere integrity and meiosis. The MRN complex is involved in the repair of DNA double-strand breaks (DSBs) via homologous recombination (HR), an error-free mechanism which primarily occurs during S and G2 phases. The complex (1) mediates the end resection of damaged DNA, which generates proper single-stranded DNA, a key initial steps in HR, and is (2) required for the recruitment of other repair factors and efficient activation of ATM and ATR upon DNA damage. Within the MRN complex, MRE11 possesses both single-strand endonuclease activity and double-strand-specific 3'-5' exonuclease activity. MRE11 first endonucleolytically cleaves the 5' strand at DNA DSB ends to prevent non-homologous end joining (NHEJ) and licence HR. It then generates a single-stranded DNA gap via 3' to 5' exonucleolytic degradation, which is required for single-strand invasion and recombination.</text>
</comment>
<dbReference type="GO" id="GO:0042138">
    <property type="term" value="P:meiotic DNA double-strand break formation"/>
    <property type="evidence" value="ECO:0007669"/>
    <property type="project" value="TreeGrafter"/>
</dbReference>
<keyword evidence="9 16" id="KW-0227">DNA damage</keyword>
<evidence type="ECO:0000256" key="12">
    <source>
        <dbReference type="ARBA" id="ARBA00023204"/>
    </source>
</evidence>
<evidence type="ECO:0000259" key="20">
    <source>
        <dbReference type="SMART" id="SM01347"/>
    </source>
</evidence>
<feature type="domain" description="Mre11 DNA-binding" evidence="20">
    <location>
        <begin position="291"/>
        <end position="457"/>
    </location>
</feature>
<dbReference type="InterPro" id="IPR003701">
    <property type="entry name" value="Mre11"/>
</dbReference>
<name>A0AAW1DMV3_9HEMI</name>
<dbReference type="GO" id="GO:0006303">
    <property type="term" value="P:double-strand break repair via nonhomologous end joining"/>
    <property type="evidence" value="ECO:0007669"/>
    <property type="project" value="TreeGrafter"/>
</dbReference>
<sequence>MDTVDNSNTFSIMLATDIHLGVNEKDGVRAEDSFTTFEEILRISKERDVDFILLGGDLFHDNRPSPQCYYKCLALLRKYCMGEKPIDVKILSDRNTLLKNSEFPILNYEDPNFVISIPVFSIHGNHDDPSGFGRMSALDLLSVSGYVNYFGKWTDLNQVKVYPLMLKKGTSKLAIYGLSHIKDERLYRLMKHNEVEYILPKGNPKEFFNLMVLHQNRVDRPGTKHIPESLLPSFLNLVLWGHEHDCRVTPEWNQEKQFYVTQPGSSVATSLCEGEALQKNVAILRINGGGFKLEPIPLKTVRPFVFDSVALSDWNMRLGNKPSDKIQEYVDRYIRATLLEKAKDLITDDPKQPQLPLVRLRIEYELEEECFNVIRFGQTFTGLVANPSDMILMKKKMKEVRQPRKGVLCEDLPELSSFQDINLAIPDLMQQYFDGLPEKSRLKVLGRISISEAVTRFINKDDKEALDDIIYYDLKKVRDYLEKENADPDSVTMLLDQYNEMKINASQNEELEEVRRFLESDSRRDRDIPSIPSNSRTMDVDSDDEDFFGPPPSTLNNTSSTTKGRGRGAARGRGSRSASRSRSRARNSGSDRSTLDTSVTRSNSSRSTSSRSITSYLIPNEDNNGNSQNAEELFGSSSCQPQPKKKMKFSYVDDE</sequence>
<feature type="compositionally biased region" description="Low complexity" evidence="19">
    <location>
        <begin position="586"/>
        <end position="615"/>
    </location>
</feature>